<sequence length="1203" mass="133825">MSTRNSKQPLLPLSDPERIIRSANAEQRRLAQLNSPSISANSVVFPTPSNPVPLMSDNPPIAGDTTNTTADPPNKEPSSSVPASAMSTDDTLRAFIKVQHAIALQSASRLERLETALLKMTIKAEPREASTAVEPGRINLQRFKTTDGPLFNGPFQSVEPFITWMNGVQIFFANKAVWHPVDKIRIIGCLIREANTLAFYASGVDSFVTKSWDEFKTALFDFALPPLWRTEIRTQIQYLKIWDSELFIAFSTRARTLQTMANFDAGTNPSVNDVDLAESVTLGLPIEVRNLITDHQVLQASPFTYGSFESRVAGFHEGLRRLRAVRARSAAPATQCSGQSSKGLPLEDTIWRIHSFLDSEGRCHFCKKTCGSPPGQCPGPPQKTDQPPAGRPSDRSASVAGAAEHTDYSFMDTASIQAMAALNEELRLTNEASYVPVSIAPRVIVDLLINGVRVRSLIDSGSELNMITESAANRAQLPALLLYKPISIGLALDATSSSPVIIRHHTVASLADPDSSTVFDQVPLRLGPVSGNHDMILGTPFLAQFRLFPSVSHQALFCDSSDLVIYDYRRSTAIDHPRPCVSAISAIGPNPYPCEEMEKVILEEFRDLFPLDIPALSEIAEQEGLFIDGSFPKKLQNKSSKVRHKIILTDPNAVVNLKPYPYPGKHLVVWRTLLDQHVTAGRLRRSTSQYALPSLIIPKKDSTALPSWVCDYRALNQLTVKDRSPLPNVDELVRLVATGKVFSILDQTNAFFQTRMREGDIPLTTVKTPWGLFEWVVMPMGLTNAPATHQARLEEALGDLINNICVVYLDDIVVFSNSFSEHEGHVRRVLERLRAANLYCSPKKTLLFRHKIKFLGHWISADGINADKSKVSQILDWPSPRSPKGVKKFLGTVQWMKKFIHGLQKYVGTLTPLTSSKLDPKDFRWGEAEEAAFNNIKRIMTSLPCLKNVDFDSPDPLWLFTDASGSGLGAALFQGKDWQAASPIAYESHLMTAAERNYPVHEQELLAVVHALQKWKMLLLGMKVNVMSDHHSLIYLMKQRNLSRRQARWIELLADFDLNFEYIKGEDNTVADALSRRDLPDEPPPVDQASIACIASMIELSTSLADPLKARIISGYVSDSFCQSVRSVLPLRDDCAEVNGLLIVDNRLLIPSDLALRRELIEEAHTRLGHLGYLKTIHELRRDFFWPHMAKDTKAFITSCPTC</sequence>
<accession>A0ACC0EFF5</accession>
<evidence type="ECO:0000313" key="2">
    <source>
        <dbReference type="Proteomes" id="UP001060170"/>
    </source>
</evidence>
<comment type="caution">
    <text evidence="1">The sequence shown here is derived from an EMBL/GenBank/DDBJ whole genome shotgun (WGS) entry which is preliminary data.</text>
</comment>
<dbReference type="EMBL" id="CM045871">
    <property type="protein sequence ID" value="KAI7951991.1"/>
    <property type="molecule type" value="Genomic_DNA"/>
</dbReference>
<keyword evidence="2" id="KW-1185">Reference proteome</keyword>
<proteinExistence type="predicted"/>
<reference evidence="2" key="2">
    <citation type="journal article" date="2018" name="Mol. Plant Microbe Interact.">
        <title>Genome sequence resources for the wheat stripe rust pathogen (Puccinia striiformis f. sp. tritici) and the barley stripe rust pathogen (Puccinia striiformis f. sp. hordei).</title>
        <authorList>
            <person name="Xia C."/>
            <person name="Wang M."/>
            <person name="Yin C."/>
            <person name="Cornejo O.E."/>
            <person name="Hulbert S.H."/>
            <person name="Chen X."/>
        </authorList>
    </citation>
    <scope>NUCLEOTIDE SEQUENCE [LARGE SCALE GENOMIC DNA]</scope>
    <source>
        <strain evidence="2">93-210</strain>
    </source>
</reference>
<organism evidence="1 2">
    <name type="scientific">Puccinia striiformis f. sp. tritici</name>
    <dbReference type="NCBI Taxonomy" id="168172"/>
    <lineage>
        <taxon>Eukaryota</taxon>
        <taxon>Fungi</taxon>
        <taxon>Dikarya</taxon>
        <taxon>Basidiomycota</taxon>
        <taxon>Pucciniomycotina</taxon>
        <taxon>Pucciniomycetes</taxon>
        <taxon>Pucciniales</taxon>
        <taxon>Pucciniaceae</taxon>
        <taxon>Puccinia</taxon>
    </lineage>
</organism>
<evidence type="ECO:0000313" key="1">
    <source>
        <dbReference type="EMBL" id="KAI7951991.1"/>
    </source>
</evidence>
<gene>
    <name evidence="1" type="ORF">MJO28_007675</name>
</gene>
<reference evidence="2" key="1">
    <citation type="journal article" date="2018" name="BMC Genomics">
        <title>Genomic insights into host adaptation between the wheat stripe rust pathogen (Puccinia striiformis f. sp. tritici) and the barley stripe rust pathogen (Puccinia striiformis f. sp. hordei).</title>
        <authorList>
            <person name="Xia C."/>
            <person name="Wang M."/>
            <person name="Yin C."/>
            <person name="Cornejo O.E."/>
            <person name="Hulbert S.H."/>
            <person name="Chen X."/>
        </authorList>
    </citation>
    <scope>NUCLEOTIDE SEQUENCE [LARGE SCALE GENOMIC DNA]</scope>
    <source>
        <strain evidence="2">93-210</strain>
    </source>
</reference>
<name>A0ACC0EFF5_9BASI</name>
<protein>
    <submittedName>
        <fullName evidence="1">Uncharacterized protein</fullName>
    </submittedName>
</protein>
<reference evidence="1 2" key="3">
    <citation type="journal article" date="2022" name="Microbiol. Spectr.">
        <title>Folding features and dynamics of 3D genome architecture in plant fungal pathogens.</title>
        <authorList>
            <person name="Xia C."/>
        </authorList>
    </citation>
    <scope>NUCLEOTIDE SEQUENCE [LARGE SCALE GENOMIC DNA]</scope>
    <source>
        <strain evidence="1 2">93-210</strain>
    </source>
</reference>
<dbReference type="Proteomes" id="UP001060170">
    <property type="component" value="Chromosome 7"/>
</dbReference>